<accession>A0A1H9TPX8</accession>
<dbReference type="PANTHER" id="PTHR44688">
    <property type="entry name" value="DNA-BINDING TRANSCRIPTIONAL ACTIVATOR DEVR_DOSR"/>
    <property type="match status" value="1"/>
</dbReference>
<dbReference type="InterPro" id="IPR036388">
    <property type="entry name" value="WH-like_DNA-bd_sf"/>
</dbReference>
<evidence type="ECO:0000313" key="6">
    <source>
        <dbReference type="Proteomes" id="UP000199352"/>
    </source>
</evidence>
<dbReference type="PROSITE" id="PS00622">
    <property type="entry name" value="HTH_LUXR_1"/>
    <property type="match status" value="1"/>
</dbReference>
<name>A0A1H9TPX8_9PSEU</name>
<dbReference type="PANTHER" id="PTHR44688:SF16">
    <property type="entry name" value="DNA-BINDING TRANSCRIPTIONAL ACTIVATOR DEVR_DOSR"/>
    <property type="match status" value="1"/>
</dbReference>
<keyword evidence="6" id="KW-1185">Reference proteome</keyword>
<protein>
    <submittedName>
        <fullName evidence="5">Regulatory protein, luxR family</fullName>
    </submittedName>
</protein>
<dbReference type="SUPFAM" id="SSF46894">
    <property type="entry name" value="C-terminal effector domain of the bipartite response regulators"/>
    <property type="match status" value="1"/>
</dbReference>
<dbReference type="Gene3D" id="1.10.10.10">
    <property type="entry name" value="Winged helix-like DNA-binding domain superfamily/Winged helix DNA-binding domain"/>
    <property type="match status" value="1"/>
</dbReference>
<evidence type="ECO:0000256" key="1">
    <source>
        <dbReference type="ARBA" id="ARBA00023015"/>
    </source>
</evidence>
<dbReference type="CDD" id="cd06170">
    <property type="entry name" value="LuxR_C_like"/>
    <property type="match status" value="1"/>
</dbReference>
<dbReference type="STRING" id="402600.SAMN05216188_1194"/>
<evidence type="ECO:0000259" key="4">
    <source>
        <dbReference type="PROSITE" id="PS50043"/>
    </source>
</evidence>
<evidence type="ECO:0000256" key="3">
    <source>
        <dbReference type="ARBA" id="ARBA00023163"/>
    </source>
</evidence>
<dbReference type="SMART" id="SM00421">
    <property type="entry name" value="HTH_LUXR"/>
    <property type="match status" value="1"/>
</dbReference>
<proteinExistence type="predicted"/>
<sequence>MNGGTAGTAGESTMKELIRQARIHQEIAQDLLAKAEEISSAKPDNDSSAEHLVRTRWKFTGRERQVAGLLIGGLSNRRIARSLTISERTVKNHLHSIFCKMGVSDRTQAVIKLMRAS</sequence>
<dbReference type="PRINTS" id="PR00038">
    <property type="entry name" value="HTHLUXR"/>
</dbReference>
<dbReference type="InterPro" id="IPR016032">
    <property type="entry name" value="Sig_transdc_resp-reg_C-effctor"/>
</dbReference>
<dbReference type="AlphaFoldDB" id="A0A1H9TPX8"/>
<dbReference type="Pfam" id="PF00196">
    <property type="entry name" value="GerE"/>
    <property type="match status" value="1"/>
</dbReference>
<keyword evidence="2" id="KW-0238">DNA-binding</keyword>
<dbReference type="InterPro" id="IPR000792">
    <property type="entry name" value="Tscrpt_reg_LuxR_C"/>
</dbReference>
<organism evidence="5 6">
    <name type="scientific">Lentzea xinjiangensis</name>
    <dbReference type="NCBI Taxonomy" id="402600"/>
    <lineage>
        <taxon>Bacteria</taxon>
        <taxon>Bacillati</taxon>
        <taxon>Actinomycetota</taxon>
        <taxon>Actinomycetes</taxon>
        <taxon>Pseudonocardiales</taxon>
        <taxon>Pseudonocardiaceae</taxon>
        <taxon>Lentzea</taxon>
    </lineage>
</organism>
<gene>
    <name evidence="5" type="ORF">SAMN05216188_1194</name>
</gene>
<dbReference type="GO" id="GO:0006355">
    <property type="term" value="P:regulation of DNA-templated transcription"/>
    <property type="evidence" value="ECO:0007669"/>
    <property type="project" value="InterPro"/>
</dbReference>
<dbReference type="GO" id="GO:0003677">
    <property type="term" value="F:DNA binding"/>
    <property type="evidence" value="ECO:0007669"/>
    <property type="project" value="UniProtKB-KW"/>
</dbReference>
<reference evidence="6" key="1">
    <citation type="submission" date="2016-10" db="EMBL/GenBank/DDBJ databases">
        <authorList>
            <person name="Varghese N."/>
            <person name="Submissions S."/>
        </authorList>
    </citation>
    <scope>NUCLEOTIDE SEQUENCE [LARGE SCALE GENOMIC DNA]</scope>
    <source>
        <strain evidence="6">CGMCC 4.3525</strain>
    </source>
</reference>
<evidence type="ECO:0000313" key="5">
    <source>
        <dbReference type="EMBL" id="SER99246.1"/>
    </source>
</evidence>
<keyword evidence="1" id="KW-0805">Transcription regulation</keyword>
<feature type="domain" description="HTH luxR-type" evidence="4">
    <location>
        <begin position="51"/>
        <end position="117"/>
    </location>
</feature>
<dbReference type="PROSITE" id="PS50043">
    <property type="entry name" value="HTH_LUXR_2"/>
    <property type="match status" value="1"/>
</dbReference>
<dbReference type="Proteomes" id="UP000199352">
    <property type="component" value="Unassembled WGS sequence"/>
</dbReference>
<keyword evidence="3" id="KW-0804">Transcription</keyword>
<evidence type="ECO:0000256" key="2">
    <source>
        <dbReference type="ARBA" id="ARBA00023125"/>
    </source>
</evidence>
<dbReference type="EMBL" id="FOFR01000019">
    <property type="protein sequence ID" value="SER99246.1"/>
    <property type="molecule type" value="Genomic_DNA"/>
</dbReference>